<evidence type="ECO:0000313" key="2">
    <source>
        <dbReference type="Proteomes" id="UP001160148"/>
    </source>
</evidence>
<gene>
    <name evidence="1" type="ORF">MEUPH1_LOCUS4386</name>
</gene>
<proteinExistence type="predicted"/>
<comment type="caution">
    <text evidence="1">The sequence shown here is derived from an EMBL/GenBank/DDBJ whole genome shotgun (WGS) entry which is preliminary data.</text>
</comment>
<protein>
    <submittedName>
        <fullName evidence="1">Uncharacterized protein</fullName>
    </submittedName>
</protein>
<dbReference type="Proteomes" id="UP001160148">
    <property type="component" value="Unassembled WGS sequence"/>
</dbReference>
<evidence type="ECO:0000313" key="1">
    <source>
        <dbReference type="EMBL" id="CAI6347613.1"/>
    </source>
</evidence>
<organism evidence="1 2">
    <name type="scientific">Macrosiphum euphorbiae</name>
    <name type="common">potato aphid</name>
    <dbReference type="NCBI Taxonomy" id="13131"/>
    <lineage>
        <taxon>Eukaryota</taxon>
        <taxon>Metazoa</taxon>
        <taxon>Ecdysozoa</taxon>
        <taxon>Arthropoda</taxon>
        <taxon>Hexapoda</taxon>
        <taxon>Insecta</taxon>
        <taxon>Pterygota</taxon>
        <taxon>Neoptera</taxon>
        <taxon>Paraneoptera</taxon>
        <taxon>Hemiptera</taxon>
        <taxon>Sternorrhyncha</taxon>
        <taxon>Aphidomorpha</taxon>
        <taxon>Aphidoidea</taxon>
        <taxon>Aphididae</taxon>
        <taxon>Macrosiphini</taxon>
        <taxon>Macrosiphum</taxon>
    </lineage>
</organism>
<sequence length="86" mass="10030">MVESSLTIVSIPRGTDQDKYIISKSIDRVNILAFREVTSDISYRPATIEYIKHSLIKVFMKTGLHRYELLQHGEQIQWIHEIASNR</sequence>
<dbReference type="AlphaFoldDB" id="A0AAV0VTW0"/>
<dbReference type="EMBL" id="CARXXK010000001">
    <property type="protein sequence ID" value="CAI6347613.1"/>
    <property type="molecule type" value="Genomic_DNA"/>
</dbReference>
<name>A0AAV0VTW0_9HEMI</name>
<reference evidence="1 2" key="1">
    <citation type="submission" date="2023-01" db="EMBL/GenBank/DDBJ databases">
        <authorList>
            <person name="Whitehead M."/>
        </authorList>
    </citation>
    <scope>NUCLEOTIDE SEQUENCE [LARGE SCALE GENOMIC DNA]</scope>
</reference>
<keyword evidence="2" id="KW-1185">Reference proteome</keyword>
<accession>A0AAV0VTW0</accession>